<name>A0A8J8T6U7_HALGN</name>
<gene>
    <name evidence="1" type="ORF">FGO68_gene10501</name>
</gene>
<evidence type="ECO:0000313" key="1">
    <source>
        <dbReference type="EMBL" id="TNV83646.1"/>
    </source>
</evidence>
<accession>A0A8J8T6U7</accession>
<dbReference type="EMBL" id="RRYP01003616">
    <property type="protein sequence ID" value="TNV83646.1"/>
    <property type="molecule type" value="Genomic_DNA"/>
</dbReference>
<comment type="caution">
    <text evidence="1">The sequence shown here is derived from an EMBL/GenBank/DDBJ whole genome shotgun (WGS) entry which is preliminary data.</text>
</comment>
<protein>
    <submittedName>
        <fullName evidence="1">Uncharacterized protein</fullName>
    </submittedName>
</protein>
<sequence>MTSKINVSLQTFLKYECHLEEEDSITSATAFLERMGFKSREQLLEVLPKITENYLTKLGLPENQAAAIMRHSKNAIPIQTCRIFPRLISKYLALQIVGCAYVQPEAIDISYLCSNARLFFIKNFQLFKQNVLKAEKKEIKSVFELLDERWLSKRYRLYYISKSAHYIDTDKDITDCLELLQG</sequence>
<keyword evidence="2" id="KW-1185">Reference proteome</keyword>
<evidence type="ECO:0000313" key="2">
    <source>
        <dbReference type="Proteomes" id="UP000785679"/>
    </source>
</evidence>
<reference evidence="1" key="1">
    <citation type="submission" date="2019-06" db="EMBL/GenBank/DDBJ databases">
        <authorList>
            <person name="Zheng W."/>
        </authorList>
    </citation>
    <scope>NUCLEOTIDE SEQUENCE</scope>
    <source>
        <strain evidence="1">QDHG01</strain>
    </source>
</reference>
<organism evidence="1 2">
    <name type="scientific">Halteria grandinella</name>
    <dbReference type="NCBI Taxonomy" id="5974"/>
    <lineage>
        <taxon>Eukaryota</taxon>
        <taxon>Sar</taxon>
        <taxon>Alveolata</taxon>
        <taxon>Ciliophora</taxon>
        <taxon>Intramacronucleata</taxon>
        <taxon>Spirotrichea</taxon>
        <taxon>Stichotrichia</taxon>
        <taxon>Sporadotrichida</taxon>
        <taxon>Halteriidae</taxon>
        <taxon>Halteria</taxon>
    </lineage>
</organism>
<dbReference type="AlphaFoldDB" id="A0A8J8T6U7"/>
<proteinExistence type="predicted"/>
<dbReference type="Proteomes" id="UP000785679">
    <property type="component" value="Unassembled WGS sequence"/>
</dbReference>